<gene>
    <name evidence="1" type="ORF">FisN_13Hh312</name>
</gene>
<protein>
    <submittedName>
        <fullName evidence="1">Uncharacterized protein</fullName>
    </submittedName>
</protein>
<dbReference type="Gene3D" id="1.25.40.20">
    <property type="entry name" value="Ankyrin repeat-containing domain"/>
    <property type="match status" value="1"/>
</dbReference>
<reference evidence="1 2" key="1">
    <citation type="journal article" date="2015" name="Plant Cell">
        <title>Oil accumulation by the oleaginous diatom Fistulifera solaris as revealed by the genome and transcriptome.</title>
        <authorList>
            <person name="Tanaka T."/>
            <person name="Maeda Y."/>
            <person name="Veluchamy A."/>
            <person name="Tanaka M."/>
            <person name="Abida H."/>
            <person name="Marechal E."/>
            <person name="Bowler C."/>
            <person name="Muto M."/>
            <person name="Sunaga Y."/>
            <person name="Tanaka M."/>
            <person name="Yoshino T."/>
            <person name="Taniguchi T."/>
            <person name="Fukuda Y."/>
            <person name="Nemoto M."/>
            <person name="Matsumoto M."/>
            <person name="Wong P.S."/>
            <person name="Aburatani S."/>
            <person name="Fujibuchi W."/>
        </authorList>
    </citation>
    <scope>NUCLEOTIDE SEQUENCE [LARGE SCALE GENOMIC DNA]</scope>
    <source>
        <strain evidence="1 2">JPCC DA0580</strain>
    </source>
</reference>
<dbReference type="OrthoDB" id="47266at2759"/>
<comment type="caution">
    <text evidence="1">The sequence shown here is derived from an EMBL/GenBank/DDBJ whole genome shotgun (WGS) entry which is preliminary data.</text>
</comment>
<keyword evidence="2" id="KW-1185">Reference proteome</keyword>
<accession>A0A1Z5KMT0</accession>
<dbReference type="InParanoid" id="A0A1Z5KMT0"/>
<evidence type="ECO:0000313" key="1">
    <source>
        <dbReference type="EMBL" id="GAX27599.1"/>
    </source>
</evidence>
<dbReference type="Proteomes" id="UP000198406">
    <property type="component" value="Unassembled WGS sequence"/>
</dbReference>
<dbReference type="EMBL" id="BDSP01000259">
    <property type="protein sequence ID" value="GAX27599.1"/>
    <property type="molecule type" value="Genomic_DNA"/>
</dbReference>
<name>A0A1Z5KMT0_FISSO</name>
<sequence>MTVGRRNDANDADIHQKIQKWIDEQQWDELEAFVHAHPRIAHDTTFPNGWTLLHCVTSTANTPIDLIRMVAAANPDAMGIPDERFQDLPFHFVCRNLQTSAAKLHVLLQHGSSNWLLQRNEFGGTPLHSACNHNARLEALQALVQATDAQILRVRTFQGHHCVTTLWQSYSSTIPGHLCVANLLLVDKKQDVEELPRHFQLFWDKCQYLALSSYTASASPPDLLHAFLRCNVPIHLLKVAVRLVKDEAFLTRDKDGLIPLHWVLQNRPYPHLHEADVIQALLQHGEAAISVAQEFPLMMAIRHKIPWSRGIRLVWEAYPSAIQSRSKEGWFPFLLAAVVGGKPLPSLETIFQLLRSQPDLLLTSSSTKEGGK</sequence>
<organism evidence="1 2">
    <name type="scientific">Fistulifera solaris</name>
    <name type="common">Oleaginous diatom</name>
    <dbReference type="NCBI Taxonomy" id="1519565"/>
    <lineage>
        <taxon>Eukaryota</taxon>
        <taxon>Sar</taxon>
        <taxon>Stramenopiles</taxon>
        <taxon>Ochrophyta</taxon>
        <taxon>Bacillariophyta</taxon>
        <taxon>Bacillariophyceae</taxon>
        <taxon>Bacillariophycidae</taxon>
        <taxon>Naviculales</taxon>
        <taxon>Naviculaceae</taxon>
        <taxon>Fistulifera</taxon>
    </lineage>
</organism>
<dbReference type="InterPro" id="IPR036770">
    <property type="entry name" value="Ankyrin_rpt-contain_sf"/>
</dbReference>
<dbReference type="AlphaFoldDB" id="A0A1Z5KMT0"/>
<proteinExistence type="predicted"/>
<dbReference type="SUPFAM" id="SSF48403">
    <property type="entry name" value="Ankyrin repeat"/>
    <property type="match status" value="1"/>
</dbReference>
<evidence type="ECO:0000313" key="2">
    <source>
        <dbReference type="Proteomes" id="UP000198406"/>
    </source>
</evidence>